<evidence type="ECO:0000313" key="12">
    <source>
        <dbReference type="Proteomes" id="UP000191154"/>
    </source>
</evidence>
<dbReference type="PANTHER" id="PTHR30036">
    <property type="entry name" value="D-XYLOSE-BINDING PERIPLASMIC PROTEIN"/>
    <property type="match status" value="1"/>
</dbReference>
<evidence type="ECO:0000256" key="3">
    <source>
        <dbReference type="ARBA" id="ARBA00022597"/>
    </source>
</evidence>
<dbReference type="CDD" id="cd01539">
    <property type="entry name" value="PBP1_GGBP"/>
    <property type="match status" value="1"/>
</dbReference>
<evidence type="ECO:0000256" key="9">
    <source>
        <dbReference type="ARBA" id="ARBA00034344"/>
    </source>
</evidence>
<comment type="caution">
    <text evidence="11">The sequence shown here is derived from an EMBL/GenBank/DDBJ whole genome shotgun (WGS) entry which is preliminary data.</text>
</comment>
<keyword evidence="4" id="KW-0479">Metal-binding</keyword>
<sequence length="348" mass="39265">MKASKRIIAILEILIIMFSIVSSYNNIQVNAKVIPFRQKPVKIAVFLHDFKDKYISLVHESFEEIQKNNQDKVEFVFYDGQNDQSIQNNSIDSVLENEDSNLIFLNLVDTKVTSEAINKIKAKNIPVILFNREPVDINAVKSYNKAFFVGTDSKEAGILQGKILINAWNSNKSIDRNNDDIMQYVMLMGEKDNTEAIDRTKYSVSTINSAGIKTQEIALRICGWNRDVAENIMESVFAINGNRIEAVISNNDEMAIGAIEALQKYGYNKDDKTMYIPVVGVDAIPEARKLVDEGIMTGTVIQDPKVMAKVIYDMGMNLVYERKPLDGIQYDFDQTGVAVRLPYGEYTG</sequence>
<gene>
    <name evidence="11" type="primary">mglB_1</name>
    <name evidence="11" type="ORF">CLOSAC_01260</name>
</gene>
<dbReference type="Pfam" id="PF13407">
    <property type="entry name" value="Peripla_BP_4"/>
    <property type="match status" value="1"/>
</dbReference>
<dbReference type="InterPro" id="IPR050555">
    <property type="entry name" value="Bact_Solute-Bind_Prot2"/>
</dbReference>
<keyword evidence="5" id="KW-0732">Signal</keyword>
<dbReference type="EMBL" id="LZYZ01000001">
    <property type="protein sequence ID" value="OOM15855.1"/>
    <property type="molecule type" value="Genomic_DNA"/>
</dbReference>
<dbReference type="PANTHER" id="PTHR30036:SF2">
    <property type="entry name" value="D-GALACTOSE_METHYL-GALACTOSIDE BINDING PERIPLASMIC PROTEIN MGLB"/>
    <property type="match status" value="1"/>
</dbReference>
<feature type="domain" description="Periplasmic binding protein" evidence="10">
    <location>
        <begin position="43"/>
        <end position="319"/>
    </location>
</feature>
<dbReference type="Proteomes" id="UP000191154">
    <property type="component" value="Unassembled WGS sequence"/>
</dbReference>
<name>A0A1S8NHA8_CLOSA</name>
<keyword evidence="3" id="KW-0762">Sugar transport</keyword>
<dbReference type="InterPro" id="IPR025997">
    <property type="entry name" value="SBP_2_dom"/>
</dbReference>
<organism evidence="11 12">
    <name type="scientific">Clostridium saccharobutylicum</name>
    <dbReference type="NCBI Taxonomy" id="169679"/>
    <lineage>
        <taxon>Bacteria</taxon>
        <taxon>Bacillati</taxon>
        <taxon>Bacillota</taxon>
        <taxon>Clostridia</taxon>
        <taxon>Eubacteriales</taxon>
        <taxon>Clostridiaceae</taxon>
        <taxon>Clostridium</taxon>
    </lineage>
</organism>
<keyword evidence="6" id="KW-0574">Periplasm</keyword>
<dbReference type="InterPro" id="IPR028082">
    <property type="entry name" value="Peripla_BP_I"/>
</dbReference>
<dbReference type="InterPro" id="IPR044085">
    <property type="entry name" value="MglB-like_PBP1"/>
</dbReference>
<evidence type="ECO:0000256" key="1">
    <source>
        <dbReference type="ARBA" id="ARBA00004196"/>
    </source>
</evidence>
<dbReference type="AlphaFoldDB" id="A0A1S8NHA8"/>
<evidence type="ECO:0000256" key="2">
    <source>
        <dbReference type="ARBA" id="ARBA00022448"/>
    </source>
</evidence>
<dbReference type="SUPFAM" id="SSF53822">
    <property type="entry name" value="Periplasmic binding protein-like I"/>
    <property type="match status" value="1"/>
</dbReference>
<evidence type="ECO:0000256" key="7">
    <source>
        <dbReference type="ARBA" id="ARBA00022837"/>
    </source>
</evidence>
<dbReference type="STRING" id="169679.CSACC_34610"/>
<evidence type="ECO:0000256" key="8">
    <source>
        <dbReference type="ARBA" id="ARBA00034323"/>
    </source>
</evidence>
<dbReference type="RefSeq" id="WP_077863636.1">
    <property type="nucleotide sequence ID" value="NZ_LZYZ01000001.1"/>
</dbReference>
<comment type="subunit">
    <text evidence="8">The ABC transporter complex is composed of one ATP-binding protein (MglA), two transmembrane proteins (MglC) and a solute-binding protein (MglB).</text>
</comment>
<dbReference type="GO" id="GO:0046872">
    <property type="term" value="F:metal ion binding"/>
    <property type="evidence" value="ECO:0007669"/>
    <property type="project" value="UniProtKB-KW"/>
</dbReference>
<keyword evidence="2" id="KW-0813">Transport</keyword>
<reference evidence="11 12" key="1">
    <citation type="submission" date="2016-05" db="EMBL/GenBank/DDBJ databases">
        <title>Microbial solvent formation.</title>
        <authorList>
            <person name="Poehlein A."/>
            <person name="Montoya Solano J.D."/>
            <person name="Flitsch S."/>
            <person name="Krabben P."/>
            <person name="Duerre P."/>
            <person name="Daniel R."/>
        </authorList>
    </citation>
    <scope>NUCLEOTIDE SEQUENCE [LARGE SCALE GENOMIC DNA]</scope>
    <source>
        <strain evidence="11 12">L1-8</strain>
    </source>
</reference>
<evidence type="ECO:0000256" key="4">
    <source>
        <dbReference type="ARBA" id="ARBA00022723"/>
    </source>
</evidence>
<protein>
    <recommendedName>
        <fullName evidence="9">D-galactose/methyl-galactoside binding periplasmic protein MglB</fullName>
    </recommendedName>
</protein>
<dbReference type="Gene3D" id="3.40.50.2300">
    <property type="match status" value="2"/>
</dbReference>
<evidence type="ECO:0000256" key="5">
    <source>
        <dbReference type="ARBA" id="ARBA00022729"/>
    </source>
</evidence>
<accession>A0A1S8NHA8</accession>
<dbReference type="GO" id="GO:0030288">
    <property type="term" value="C:outer membrane-bounded periplasmic space"/>
    <property type="evidence" value="ECO:0007669"/>
    <property type="project" value="TreeGrafter"/>
</dbReference>
<evidence type="ECO:0000259" key="10">
    <source>
        <dbReference type="Pfam" id="PF13407"/>
    </source>
</evidence>
<evidence type="ECO:0000313" key="11">
    <source>
        <dbReference type="EMBL" id="OOM15855.1"/>
    </source>
</evidence>
<proteinExistence type="predicted"/>
<dbReference type="GO" id="GO:0030246">
    <property type="term" value="F:carbohydrate binding"/>
    <property type="evidence" value="ECO:0007669"/>
    <property type="project" value="InterPro"/>
</dbReference>
<keyword evidence="7" id="KW-0106">Calcium</keyword>
<evidence type="ECO:0000256" key="6">
    <source>
        <dbReference type="ARBA" id="ARBA00022764"/>
    </source>
</evidence>
<comment type="subcellular location">
    <subcellularLocation>
        <location evidence="1">Cell envelope</location>
    </subcellularLocation>
</comment>